<sequence>MTDLITPAEVLFDDIVGLLDFNAPLTPRGFESESTAHAGAFTIPSPSHVSPSGVKGDKRVHKREMEKTRQRRYRQKLKDVRDKLQQQVDELSLELLQLSEQKSKRKQLKASHKTRQLSKSQWALVADRQREQRVHSEEEYKKLLAAVRQQAEYIKGLRQVAGDVLCFANIPTRRSMTSSLYMTYLQQLEGCYARVDRVMDTYSMETLPETTHNSTQRRQEDEGVSFFNHLNKTALPYSFSQTCEALWTAIHEQDEPAFGDYETAPDDDVFIKSRVLRSLNVGHVGQLVQRFISRFYKEKERLVIVWKMSSEGEGDFSGLHAEETAWMSVRPTQTGVMLEVCVQQVPMRFNSASNKEPAVAKFYSLLQESLEADKNKMVTCLGKVLLDGVLTGIDC</sequence>
<evidence type="ECO:0000313" key="3">
    <source>
        <dbReference type="Proteomes" id="UP001632037"/>
    </source>
</evidence>
<dbReference type="Proteomes" id="UP001632037">
    <property type="component" value="Unassembled WGS sequence"/>
</dbReference>
<evidence type="ECO:0000256" key="1">
    <source>
        <dbReference type="SAM" id="MobiDB-lite"/>
    </source>
</evidence>
<comment type="caution">
    <text evidence="2">The sequence shown here is derived from an EMBL/GenBank/DDBJ whole genome shotgun (WGS) entry which is preliminary data.</text>
</comment>
<protein>
    <recommendedName>
        <fullName evidence="4">BZIP domain-containing protein</fullName>
    </recommendedName>
</protein>
<reference evidence="2 3" key="1">
    <citation type="submission" date="2024-09" db="EMBL/GenBank/DDBJ databases">
        <title>Genome sequencing and assembly of Phytophthora oleae, isolate VK10A, causative agent of rot of olive drupes.</title>
        <authorList>
            <person name="Conti Taguali S."/>
            <person name="Riolo M."/>
            <person name="La Spada F."/>
            <person name="Cacciola S.O."/>
            <person name="Dionisio G."/>
        </authorList>
    </citation>
    <scope>NUCLEOTIDE SEQUENCE [LARGE SCALE GENOMIC DNA]</scope>
    <source>
        <strain evidence="2 3">VK10A</strain>
    </source>
</reference>
<feature type="region of interest" description="Disordered" evidence="1">
    <location>
        <begin position="41"/>
        <end position="71"/>
    </location>
</feature>
<evidence type="ECO:0008006" key="4">
    <source>
        <dbReference type="Google" id="ProtNLM"/>
    </source>
</evidence>
<dbReference type="EMBL" id="JBIMZQ010000006">
    <property type="protein sequence ID" value="KAL3670918.1"/>
    <property type="molecule type" value="Genomic_DNA"/>
</dbReference>
<keyword evidence="3" id="KW-1185">Reference proteome</keyword>
<dbReference type="AlphaFoldDB" id="A0ABD3FVZ9"/>
<evidence type="ECO:0000313" key="2">
    <source>
        <dbReference type="EMBL" id="KAL3670918.1"/>
    </source>
</evidence>
<gene>
    <name evidence="2" type="ORF">V7S43_004103</name>
</gene>
<organism evidence="2 3">
    <name type="scientific">Phytophthora oleae</name>
    <dbReference type="NCBI Taxonomy" id="2107226"/>
    <lineage>
        <taxon>Eukaryota</taxon>
        <taxon>Sar</taxon>
        <taxon>Stramenopiles</taxon>
        <taxon>Oomycota</taxon>
        <taxon>Peronosporomycetes</taxon>
        <taxon>Peronosporales</taxon>
        <taxon>Peronosporaceae</taxon>
        <taxon>Phytophthora</taxon>
    </lineage>
</organism>
<name>A0ABD3FVZ9_9STRA</name>
<proteinExistence type="predicted"/>
<accession>A0ABD3FVZ9</accession>